<dbReference type="InterPro" id="IPR048254">
    <property type="entry name" value="CDP_ALCOHOL_P_TRANSF_CS"/>
</dbReference>
<evidence type="ECO:0000256" key="6">
    <source>
        <dbReference type="ARBA" id="ARBA00022989"/>
    </source>
</evidence>
<keyword evidence="9" id="KW-0594">Phospholipid biosynthesis</keyword>
<dbReference type="EC" id="2.7.8.8" evidence="13"/>
<evidence type="ECO:0000256" key="5">
    <source>
        <dbReference type="ARBA" id="ARBA00022692"/>
    </source>
</evidence>
<sequence length="183" mass="20203">MLFDKNNRFNLANLITFGNIAAGLIAIHFIVHGDFFTAIILAWIAGALDIADGKVARKYNLSTEFGIQVDSYADFISFVVMPSFLLYYAITAGTSGITEIILGLVFIAYIIAGLRRLIEFNMKSEEGVVTKFFEGVPTPLGAILLWVLYLLFSYDIIANPYVIGAFVAVIAWTLNSKLKIPHP</sequence>
<comment type="similarity">
    <text evidence="2 11">Belongs to the CDP-alcohol phosphatidyltransferase class-I family.</text>
</comment>
<name>A0A6S6T9F9_9BACT</name>
<dbReference type="PANTHER" id="PTHR14269">
    <property type="entry name" value="CDP-DIACYLGLYCEROL--GLYCEROL-3-PHOSPHATE 3-PHOSPHATIDYLTRANSFERASE-RELATED"/>
    <property type="match status" value="1"/>
</dbReference>
<dbReference type="GO" id="GO:0008654">
    <property type="term" value="P:phospholipid biosynthetic process"/>
    <property type="evidence" value="ECO:0007669"/>
    <property type="project" value="UniProtKB-KW"/>
</dbReference>
<dbReference type="GO" id="GO:0003882">
    <property type="term" value="F:CDP-diacylglycerol-serine O-phosphatidyltransferase activity"/>
    <property type="evidence" value="ECO:0007669"/>
    <property type="project" value="UniProtKB-EC"/>
</dbReference>
<dbReference type="InterPro" id="IPR000462">
    <property type="entry name" value="CDP-OH_P_trans"/>
</dbReference>
<keyword evidence="6 12" id="KW-1133">Transmembrane helix</keyword>
<dbReference type="EMBL" id="CACVAP010000065">
    <property type="protein sequence ID" value="CAA6812030.1"/>
    <property type="molecule type" value="Genomic_DNA"/>
</dbReference>
<evidence type="ECO:0000256" key="7">
    <source>
        <dbReference type="ARBA" id="ARBA00023098"/>
    </source>
</evidence>
<accession>A0A6S6T9F9</accession>
<feature type="transmembrane region" description="Helical" evidence="12">
    <location>
        <begin position="135"/>
        <end position="152"/>
    </location>
</feature>
<evidence type="ECO:0000256" key="4">
    <source>
        <dbReference type="ARBA" id="ARBA00022679"/>
    </source>
</evidence>
<dbReference type="PROSITE" id="PS00379">
    <property type="entry name" value="CDP_ALCOHOL_P_TRANSF"/>
    <property type="match status" value="1"/>
</dbReference>
<proteinExistence type="inferred from homology"/>
<organism evidence="13">
    <name type="scientific">uncultured Sulfurovum sp</name>
    <dbReference type="NCBI Taxonomy" id="269237"/>
    <lineage>
        <taxon>Bacteria</taxon>
        <taxon>Pseudomonadati</taxon>
        <taxon>Campylobacterota</taxon>
        <taxon>Epsilonproteobacteria</taxon>
        <taxon>Campylobacterales</taxon>
        <taxon>Sulfurovaceae</taxon>
        <taxon>Sulfurovum</taxon>
        <taxon>environmental samples</taxon>
    </lineage>
</organism>
<evidence type="ECO:0000256" key="11">
    <source>
        <dbReference type="RuleBase" id="RU003750"/>
    </source>
</evidence>
<evidence type="ECO:0000256" key="3">
    <source>
        <dbReference type="ARBA" id="ARBA00022516"/>
    </source>
</evidence>
<dbReference type="PANTHER" id="PTHR14269:SF61">
    <property type="entry name" value="CDP-DIACYLGLYCEROL--SERINE O-PHOSPHATIDYLTRANSFERASE"/>
    <property type="match status" value="1"/>
</dbReference>
<comment type="subcellular location">
    <subcellularLocation>
        <location evidence="1">Membrane</location>
        <topology evidence="1">Multi-pass membrane protein</topology>
    </subcellularLocation>
</comment>
<keyword evidence="3" id="KW-0444">Lipid biosynthesis</keyword>
<reference evidence="13" key="1">
    <citation type="submission" date="2020-01" db="EMBL/GenBank/DDBJ databases">
        <authorList>
            <person name="Meier V. D."/>
            <person name="Meier V D."/>
        </authorList>
    </citation>
    <scope>NUCLEOTIDE SEQUENCE</scope>
    <source>
        <strain evidence="13">HLG_WM_MAG_06</strain>
    </source>
</reference>
<evidence type="ECO:0000313" key="13">
    <source>
        <dbReference type="EMBL" id="CAA6812030.1"/>
    </source>
</evidence>
<feature type="transmembrane region" description="Helical" evidence="12">
    <location>
        <begin position="158"/>
        <end position="175"/>
    </location>
</feature>
<dbReference type="AlphaFoldDB" id="A0A6S6T9F9"/>
<keyword evidence="5 12" id="KW-0812">Transmembrane</keyword>
<evidence type="ECO:0000256" key="12">
    <source>
        <dbReference type="SAM" id="Phobius"/>
    </source>
</evidence>
<evidence type="ECO:0000256" key="9">
    <source>
        <dbReference type="ARBA" id="ARBA00023209"/>
    </source>
</evidence>
<feature type="transmembrane region" description="Helical" evidence="12">
    <location>
        <begin position="12"/>
        <end position="29"/>
    </location>
</feature>
<dbReference type="Pfam" id="PF01066">
    <property type="entry name" value="CDP-OH_P_transf"/>
    <property type="match status" value="1"/>
</dbReference>
<evidence type="ECO:0000256" key="10">
    <source>
        <dbReference type="ARBA" id="ARBA00023264"/>
    </source>
</evidence>
<evidence type="ECO:0000256" key="2">
    <source>
        <dbReference type="ARBA" id="ARBA00010441"/>
    </source>
</evidence>
<evidence type="ECO:0000256" key="1">
    <source>
        <dbReference type="ARBA" id="ARBA00004141"/>
    </source>
</evidence>
<keyword evidence="10" id="KW-1208">Phospholipid metabolism</keyword>
<dbReference type="GO" id="GO:0016020">
    <property type="term" value="C:membrane"/>
    <property type="evidence" value="ECO:0007669"/>
    <property type="project" value="UniProtKB-SubCell"/>
</dbReference>
<protein>
    <submittedName>
        <fullName evidence="13">CDP-diacylglycerol--serine O-phosphatidyltransferase (EC)</fullName>
        <ecNumber evidence="13">2.7.8.8</ecNumber>
    </submittedName>
</protein>
<dbReference type="Gene3D" id="1.20.120.1760">
    <property type="match status" value="1"/>
</dbReference>
<dbReference type="InterPro" id="IPR043130">
    <property type="entry name" value="CDP-OH_PTrfase_TM_dom"/>
</dbReference>
<keyword evidence="4 11" id="KW-0808">Transferase</keyword>
<dbReference type="InterPro" id="IPR050324">
    <property type="entry name" value="CDP-alcohol_PTase-I"/>
</dbReference>
<feature type="transmembrane region" description="Helical" evidence="12">
    <location>
        <begin position="96"/>
        <end position="114"/>
    </location>
</feature>
<evidence type="ECO:0000256" key="8">
    <source>
        <dbReference type="ARBA" id="ARBA00023136"/>
    </source>
</evidence>
<gene>
    <name evidence="13" type="ORF">HELGO_WM18547</name>
</gene>
<keyword evidence="8 12" id="KW-0472">Membrane</keyword>
<keyword evidence="7" id="KW-0443">Lipid metabolism</keyword>